<reference evidence="8" key="1">
    <citation type="submission" date="2019-08" db="EMBL/GenBank/DDBJ databases">
        <authorList>
            <person name="Kucharzyk K."/>
            <person name="Murdoch R.W."/>
            <person name="Higgins S."/>
            <person name="Loffler F."/>
        </authorList>
    </citation>
    <scope>NUCLEOTIDE SEQUENCE</scope>
</reference>
<feature type="transmembrane region" description="Helical" evidence="6">
    <location>
        <begin position="12"/>
        <end position="29"/>
    </location>
</feature>
<dbReference type="GO" id="GO:0098797">
    <property type="term" value="C:plasma membrane protein complex"/>
    <property type="evidence" value="ECO:0007669"/>
    <property type="project" value="TreeGrafter"/>
</dbReference>
<keyword evidence="2" id="KW-1003">Cell membrane</keyword>
<evidence type="ECO:0000256" key="1">
    <source>
        <dbReference type="ARBA" id="ARBA00004651"/>
    </source>
</evidence>
<accession>A0A644W020</accession>
<dbReference type="AlphaFoldDB" id="A0A644W020"/>
<evidence type="ECO:0000256" key="3">
    <source>
        <dbReference type="ARBA" id="ARBA00022692"/>
    </source>
</evidence>
<evidence type="ECO:0000256" key="6">
    <source>
        <dbReference type="SAM" id="Phobius"/>
    </source>
</evidence>
<sequence length="404" mass="45170">MPLMESVSSPSPIIDMQVLLLLCTRYAFSKQNRHRGTSIRITIGLGLCLFAIIAVLSFMQALQRDQFDDIRTFESFDLQVVLSTSNATAARHAADEIEALASVDNAFIYADIPVITQATAGDTVAGRIRGLEAEGRFLSQLNSYRGELFVPGFLASSYSNSRTHALKDEVKVTLLKKGRQATVIPSQKNMVIGSLYYTSSYDFDRATFLCDIETLLSLNPDVQLKIGIFTQNDVLEVKRHILDLGYEEVATYKELNASLYGAMELEQKMMTLMLFLMVLVILVHIRSSSRRLLLAKQREIAMLRSMGLTKKQVQSLFVLQSLLVTLIGCVVGLVFSYSAVALYPMLSNVVYQSMGVHLILEIRTYEVVFLVVSILVFSMLASFQGTHRILKADIMEMFAHDEVI</sequence>
<comment type="subcellular location">
    <subcellularLocation>
        <location evidence="1">Cell membrane</location>
        <topology evidence="1">Multi-pass membrane protein</topology>
    </subcellularLocation>
</comment>
<dbReference type="PANTHER" id="PTHR30489:SF0">
    <property type="entry name" value="LIPOPROTEIN-RELEASING SYSTEM TRANSMEMBRANE PROTEIN LOLE"/>
    <property type="match status" value="1"/>
</dbReference>
<keyword evidence="5 6" id="KW-0472">Membrane</keyword>
<proteinExistence type="predicted"/>
<evidence type="ECO:0000256" key="4">
    <source>
        <dbReference type="ARBA" id="ARBA00022989"/>
    </source>
</evidence>
<dbReference type="Pfam" id="PF02687">
    <property type="entry name" value="FtsX"/>
    <property type="match status" value="1"/>
</dbReference>
<feature type="domain" description="ABC3 transporter permease C-terminal" evidence="7">
    <location>
        <begin position="272"/>
        <end position="392"/>
    </location>
</feature>
<feature type="transmembrane region" description="Helical" evidence="6">
    <location>
        <begin position="269"/>
        <end position="287"/>
    </location>
</feature>
<evidence type="ECO:0000259" key="7">
    <source>
        <dbReference type="Pfam" id="PF02687"/>
    </source>
</evidence>
<feature type="transmembrane region" description="Helical" evidence="6">
    <location>
        <begin position="41"/>
        <end position="62"/>
    </location>
</feature>
<keyword evidence="4 6" id="KW-1133">Transmembrane helix</keyword>
<keyword evidence="3 6" id="KW-0812">Transmembrane</keyword>
<dbReference type="EMBL" id="VSSQ01000532">
    <property type="protein sequence ID" value="MPL96927.1"/>
    <property type="molecule type" value="Genomic_DNA"/>
</dbReference>
<protein>
    <recommendedName>
        <fullName evidence="7">ABC3 transporter permease C-terminal domain-containing protein</fullName>
    </recommendedName>
</protein>
<dbReference type="InterPro" id="IPR003838">
    <property type="entry name" value="ABC3_permease_C"/>
</dbReference>
<evidence type="ECO:0000256" key="2">
    <source>
        <dbReference type="ARBA" id="ARBA00022475"/>
    </source>
</evidence>
<feature type="transmembrane region" description="Helical" evidence="6">
    <location>
        <begin position="362"/>
        <end position="383"/>
    </location>
</feature>
<comment type="caution">
    <text evidence="8">The sequence shown here is derived from an EMBL/GenBank/DDBJ whole genome shotgun (WGS) entry which is preliminary data.</text>
</comment>
<dbReference type="InterPro" id="IPR051447">
    <property type="entry name" value="Lipoprotein-release_system"/>
</dbReference>
<dbReference type="PANTHER" id="PTHR30489">
    <property type="entry name" value="LIPOPROTEIN-RELEASING SYSTEM TRANSMEMBRANE PROTEIN LOLE"/>
    <property type="match status" value="1"/>
</dbReference>
<evidence type="ECO:0000256" key="5">
    <source>
        <dbReference type="ARBA" id="ARBA00023136"/>
    </source>
</evidence>
<evidence type="ECO:0000313" key="8">
    <source>
        <dbReference type="EMBL" id="MPL96927.1"/>
    </source>
</evidence>
<dbReference type="GO" id="GO:0044874">
    <property type="term" value="P:lipoprotein localization to outer membrane"/>
    <property type="evidence" value="ECO:0007669"/>
    <property type="project" value="TreeGrafter"/>
</dbReference>
<name>A0A644W020_9ZZZZ</name>
<organism evidence="8">
    <name type="scientific">bioreactor metagenome</name>
    <dbReference type="NCBI Taxonomy" id="1076179"/>
    <lineage>
        <taxon>unclassified sequences</taxon>
        <taxon>metagenomes</taxon>
        <taxon>ecological metagenomes</taxon>
    </lineage>
</organism>
<feature type="transmembrane region" description="Helical" evidence="6">
    <location>
        <begin position="316"/>
        <end position="342"/>
    </location>
</feature>
<gene>
    <name evidence="8" type="ORF">SDC9_43111</name>
</gene>